<evidence type="ECO:0000256" key="5">
    <source>
        <dbReference type="PROSITE-ProRule" id="PRU00169"/>
    </source>
</evidence>
<evidence type="ECO:0000256" key="1">
    <source>
        <dbReference type="ARBA" id="ARBA00022553"/>
    </source>
</evidence>
<evidence type="ECO:0000256" key="3">
    <source>
        <dbReference type="ARBA" id="ARBA00023125"/>
    </source>
</evidence>
<proteinExistence type="predicted"/>
<dbReference type="InterPro" id="IPR000792">
    <property type="entry name" value="Tscrpt_reg_LuxR_C"/>
</dbReference>
<dbReference type="CDD" id="cd06170">
    <property type="entry name" value="LuxR_C_like"/>
    <property type="match status" value="1"/>
</dbReference>
<dbReference type="EMBL" id="CP013655">
    <property type="protein sequence ID" value="ALS35995.1"/>
    <property type="molecule type" value="Genomic_DNA"/>
</dbReference>
<dbReference type="AlphaFoldDB" id="A0A0U2VEK6"/>
<dbReference type="RefSeq" id="WP_208929166.1">
    <property type="nucleotide sequence ID" value="NZ_CP013655.1"/>
</dbReference>
<dbReference type="GO" id="GO:0006355">
    <property type="term" value="P:regulation of DNA-templated transcription"/>
    <property type="evidence" value="ECO:0007669"/>
    <property type="project" value="InterPro"/>
</dbReference>
<keyword evidence="1 5" id="KW-0597">Phosphoprotein</keyword>
<keyword evidence="3" id="KW-0238">DNA-binding</keyword>
<dbReference type="KEGG" id="erx:ATZ35_02125"/>
<gene>
    <name evidence="8" type="ORF">ATZ35_02125</name>
</gene>
<keyword evidence="4" id="KW-0804">Transcription</keyword>
<feature type="modified residue" description="4-aspartylphosphate" evidence="5">
    <location>
        <position position="53"/>
    </location>
</feature>
<evidence type="ECO:0000313" key="8">
    <source>
        <dbReference type="EMBL" id="ALS35995.1"/>
    </source>
</evidence>
<dbReference type="Pfam" id="PF00072">
    <property type="entry name" value="Response_reg"/>
    <property type="match status" value="1"/>
</dbReference>
<dbReference type="InterPro" id="IPR039420">
    <property type="entry name" value="WalR-like"/>
</dbReference>
<dbReference type="Proteomes" id="UP000067523">
    <property type="component" value="Chromosome"/>
</dbReference>
<dbReference type="SUPFAM" id="SSF52172">
    <property type="entry name" value="CheY-like"/>
    <property type="match status" value="1"/>
</dbReference>
<dbReference type="InterPro" id="IPR011006">
    <property type="entry name" value="CheY-like_superfamily"/>
</dbReference>
<evidence type="ECO:0000256" key="4">
    <source>
        <dbReference type="ARBA" id="ARBA00023163"/>
    </source>
</evidence>
<sequence length="215" mass="24680">MNIIIADDHAVVRSGLRLLLESQKGITVVGDAADGTEAFLLLEKYPVDVVLMDMRMPPGENGLQTTRRIKEHFPEIKTIILSMHDEEEYVRTALEYGAKGYILKSSQDIVLLEAIQQVINGNIAIDPLFGEYNKERWYNNTDIAEKDAKYERLSKREREVLPLVALGYSNKEIAERLFISVKTVEVHKSHVMKKLEFETFSKLLQYSMKHQLIDL</sequence>
<dbReference type="InterPro" id="IPR058245">
    <property type="entry name" value="NreC/VraR/RcsB-like_REC"/>
</dbReference>
<dbReference type="GO" id="GO:0000160">
    <property type="term" value="P:phosphorelay signal transduction system"/>
    <property type="evidence" value="ECO:0007669"/>
    <property type="project" value="InterPro"/>
</dbReference>
<dbReference type="PANTHER" id="PTHR43214:SF37">
    <property type="entry name" value="TRANSCRIPTIONAL REGULATORY PROTEIN YDFI"/>
    <property type="match status" value="1"/>
</dbReference>
<dbReference type="CDD" id="cd17535">
    <property type="entry name" value="REC_NarL-like"/>
    <property type="match status" value="1"/>
</dbReference>
<accession>A0A0U2VEK6</accession>
<dbReference type="PANTHER" id="PTHR43214">
    <property type="entry name" value="TWO-COMPONENT RESPONSE REGULATOR"/>
    <property type="match status" value="1"/>
</dbReference>
<dbReference type="STRING" id="118060.ATZ35_02125"/>
<feature type="domain" description="HTH luxR-type" evidence="6">
    <location>
        <begin position="146"/>
        <end position="211"/>
    </location>
</feature>
<dbReference type="SUPFAM" id="SSF46894">
    <property type="entry name" value="C-terminal effector domain of the bipartite response regulators"/>
    <property type="match status" value="1"/>
</dbReference>
<dbReference type="GO" id="GO:0003677">
    <property type="term" value="F:DNA binding"/>
    <property type="evidence" value="ECO:0007669"/>
    <property type="project" value="UniProtKB-KW"/>
</dbReference>
<dbReference type="PRINTS" id="PR00038">
    <property type="entry name" value="HTHLUXR"/>
</dbReference>
<dbReference type="PROSITE" id="PS50110">
    <property type="entry name" value="RESPONSE_REGULATORY"/>
    <property type="match status" value="1"/>
</dbReference>
<evidence type="ECO:0000256" key="2">
    <source>
        <dbReference type="ARBA" id="ARBA00023015"/>
    </source>
</evidence>
<organism evidence="8 9">
    <name type="scientific">Enterococcus rotai</name>
    <dbReference type="NCBI Taxonomy" id="118060"/>
    <lineage>
        <taxon>Bacteria</taxon>
        <taxon>Bacillati</taxon>
        <taxon>Bacillota</taxon>
        <taxon>Bacilli</taxon>
        <taxon>Lactobacillales</taxon>
        <taxon>Enterococcaceae</taxon>
        <taxon>Enterococcus</taxon>
    </lineage>
</organism>
<dbReference type="SMART" id="SM00421">
    <property type="entry name" value="HTH_LUXR"/>
    <property type="match status" value="1"/>
</dbReference>
<keyword evidence="9" id="KW-1185">Reference proteome</keyword>
<evidence type="ECO:0000259" key="7">
    <source>
        <dbReference type="PROSITE" id="PS50110"/>
    </source>
</evidence>
<dbReference type="Gene3D" id="3.40.50.2300">
    <property type="match status" value="1"/>
</dbReference>
<keyword evidence="2" id="KW-0805">Transcription regulation</keyword>
<dbReference type="SMART" id="SM00448">
    <property type="entry name" value="REC"/>
    <property type="match status" value="1"/>
</dbReference>
<dbReference type="PROSITE" id="PS50043">
    <property type="entry name" value="HTH_LUXR_2"/>
    <property type="match status" value="1"/>
</dbReference>
<dbReference type="Pfam" id="PF00196">
    <property type="entry name" value="GerE"/>
    <property type="match status" value="1"/>
</dbReference>
<name>A0A0U2VEK6_9ENTE</name>
<dbReference type="InterPro" id="IPR016032">
    <property type="entry name" value="Sig_transdc_resp-reg_C-effctor"/>
</dbReference>
<reference evidence="9" key="1">
    <citation type="submission" date="2015-12" db="EMBL/GenBank/DDBJ databases">
        <authorList>
            <person name="Lauer A."/>
            <person name="Humrighouse B."/>
            <person name="Loparev V."/>
            <person name="Shewmaker P.L."/>
            <person name="Whitney A.M."/>
            <person name="McLaughlin R.W."/>
        </authorList>
    </citation>
    <scope>NUCLEOTIDE SEQUENCE [LARGE SCALE GENOMIC DNA]</scope>
    <source>
        <strain evidence="9">LMG 26678</strain>
    </source>
</reference>
<evidence type="ECO:0000313" key="9">
    <source>
        <dbReference type="Proteomes" id="UP000067523"/>
    </source>
</evidence>
<dbReference type="InterPro" id="IPR001789">
    <property type="entry name" value="Sig_transdc_resp-reg_receiver"/>
</dbReference>
<protein>
    <submittedName>
        <fullName evidence="8">LuxR family transcriptional regulator</fullName>
    </submittedName>
</protein>
<dbReference type="PROSITE" id="PS00622">
    <property type="entry name" value="HTH_LUXR_1"/>
    <property type="match status" value="1"/>
</dbReference>
<evidence type="ECO:0000259" key="6">
    <source>
        <dbReference type="PROSITE" id="PS50043"/>
    </source>
</evidence>
<feature type="domain" description="Response regulatory" evidence="7">
    <location>
        <begin position="2"/>
        <end position="119"/>
    </location>
</feature>